<feature type="region of interest" description="Disordered" evidence="5">
    <location>
        <begin position="84"/>
        <end position="103"/>
    </location>
</feature>
<dbReference type="InterPro" id="IPR001650">
    <property type="entry name" value="Helicase_C-like"/>
</dbReference>
<dbReference type="Gene3D" id="1.10.3380.30">
    <property type="match status" value="1"/>
</dbReference>
<feature type="region of interest" description="Disordered" evidence="5">
    <location>
        <begin position="453"/>
        <end position="485"/>
    </location>
</feature>
<dbReference type="AlphaFoldDB" id="A0A6J4VRP8"/>
<accession>A0A6J4VRP8</accession>
<organism evidence="7">
    <name type="scientific">uncultured Thermomicrobiales bacterium</name>
    <dbReference type="NCBI Taxonomy" id="1645740"/>
    <lineage>
        <taxon>Bacteria</taxon>
        <taxon>Pseudomonadati</taxon>
        <taxon>Thermomicrobiota</taxon>
        <taxon>Thermomicrobia</taxon>
        <taxon>Thermomicrobiales</taxon>
        <taxon>environmental samples</taxon>
    </lineage>
</organism>
<dbReference type="EMBL" id="CADCWM010000866">
    <property type="protein sequence ID" value="CAA9583052.1"/>
    <property type="molecule type" value="Genomic_DNA"/>
</dbReference>
<protein>
    <submittedName>
        <fullName evidence="7">FIG005666: putative helicase</fullName>
    </submittedName>
</protein>
<proteinExistence type="predicted"/>
<keyword evidence="2" id="KW-0378">Hydrolase</keyword>
<dbReference type="InterPro" id="IPR027417">
    <property type="entry name" value="P-loop_NTPase"/>
</dbReference>
<evidence type="ECO:0000256" key="5">
    <source>
        <dbReference type="SAM" id="MobiDB-lite"/>
    </source>
</evidence>
<evidence type="ECO:0000313" key="7">
    <source>
        <dbReference type="EMBL" id="CAA9583052.1"/>
    </source>
</evidence>
<dbReference type="Gene3D" id="3.40.50.300">
    <property type="entry name" value="P-loop containing nucleotide triphosphate hydrolases"/>
    <property type="match status" value="2"/>
</dbReference>
<dbReference type="InterPro" id="IPR012961">
    <property type="entry name" value="Ski2/MTR4_C"/>
</dbReference>
<reference evidence="7" key="1">
    <citation type="submission" date="2020-02" db="EMBL/GenBank/DDBJ databases">
        <authorList>
            <person name="Meier V. D."/>
        </authorList>
    </citation>
    <scope>NUCLEOTIDE SEQUENCE</scope>
    <source>
        <strain evidence="7">AVDCRST_MAG88</strain>
    </source>
</reference>
<dbReference type="GO" id="GO:0004386">
    <property type="term" value="F:helicase activity"/>
    <property type="evidence" value="ECO:0007669"/>
    <property type="project" value="UniProtKB-KW"/>
</dbReference>
<dbReference type="PANTHER" id="PTHR12131">
    <property type="entry name" value="ATP-DEPENDENT RNA AND DNA HELICASE"/>
    <property type="match status" value="1"/>
</dbReference>
<dbReference type="SMART" id="SM01142">
    <property type="entry name" value="DSHCT"/>
    <property type="match status" value="1"/>
</dbReference>
<name>A0A6J4VRP8_9BACT</name>
<gene>
    <name evidence="7" type="ORF">AVDCRST_MAG88-3580</name>
</gene>
<keyword evidence="1" id="KW-0547">Nucleotide-binding</keyword>
<dbReference type="PROSITE" id="PS51194">
    <property type="entry name" value="HELICASE_CTER"/>
    <property type="match status" value="1"/>
</dbReference>
<dbReference type="GO" id="GO:0070478">
    <property type="term" value="P:nuclear-transcribed mRNA catabolic process, 3'-5' exonucleolytic nonsense-mediated decay"/>
    <property type="evidence" value="ECO:0007669"/>
    <property type="project" value="TreeGrafter"/>
</dbReference>
<keyword evidence="3 7" id="KW-0347">Helicase</keyword>
<dbReference type="Pfam" id="PF08148">
    <property type="entry name" value="DSHCT"/>
    <property type="match status" value="1"/>
</dbReference>
<dbReference type="GO" id="GO:0005524">
    <property type="term" value="F:ATP binding"/>
    <property type="evidence" value="ECO:0007669"/>
    <property type="project" value="UniProtKB-KW"/>
</dbReference>
<dbReference type="InterPro" id="IPR050699">
    <property type="entry name" value="RNA-DNA_Helicase"/>
</dbReference>
<evidence type="ECO:0000256" key="1">
    <source>
        <dbReference type="ARBA" id="ARBA00022741"/>
    </source>
</evidence>
<evidence type="ECO:0000259" key="6">
    <source>
        <dbReference type="PROSITE" id="PS51194"/>
    </source>
</evidence>
<feature type="non-terminal residue" evidence="7">
    <location>
        <position position="1"/>
    </location>
</feature>
<evidence type="ECO:0000256" key="2">
    <source>
        <dbReference type="ARBA" id="ARBA00022801"/>
    </source>
</evidence>
<sequence>ERGTTWEESIILCPEHIQFVCLSATVSNAGEIAAWIGRTHRPITLVTHTERAVPLALSYFLDGELRLVIDHTGRQVANFARTGGEIRRRGGGSPGGQNAARVEPHPNDIVRALRADGLLPAIYFLFSRRDCERYADLCAGLRLDFVGGGGAGATEESRAEIERVIEAHLGQMSRADRQLDQVQGIARLAWRGIAYHHAGLLPILKQLVEQLFVRGLIGAVFATDTLALGVNMPARAVVVGRMSKWDGQRSRPLIPNEFQQMAGRAGRRGLDEEGHVVVPYSPYIGFDETLAIATGPLHPIRSAFKVRYNTVLNLWDPPRGERVRLLLSRSLAEFQSARRIRDLEDEAAEVAARAAGIPRGCLIGHEGGDELLRAYGRFGKTIDAARTRERLLREEIDQLRGSVASSPWQEPGRQALRNAFRTLVPGSFVHLRGGGWAVWLGRGNGEGVGLFLELDPPGQRPTPDGADEPPGAAGNDGVSAESPALPAPVGRVHEYRQIDYLTPRGAWIELPDALMALQGPVPDAAGVVAPGEVARLRAETAELDLPDLDAWAARHRAEREATIAEKESLLTQELAEARAHESELVAARNEHVCHQCPVRKEHRDFLRQAERADVERVETDERLAREVRAEEERVRGLIRGIANVLHRFDYLERGQSTPKADMLAGVFDNNGLIIVEMLDRGLFDGLRPADLAEVFSWFAFDREFRGANRYQLPEGLLWLREQIDEIQRAVFSSERYNDLFISTGYNGTFFGAVRAWCGGAIMGRLTEAIELSEGDLVLTINKTLDLMRQVRQMLATTMPQHPLRADLAAAERLALRDIVAQSYTFGPLPQSPDTSDAEGLDLAASEEVVAAPEA</sequence>
<evidence type="ECO:0000256" key="3">
    <source>
        <dbReference type="ARBA" id="ARBA00022806"/>
    </source>
</evidence>
<dbReference type="GO" id="GO:0016787">
    <property type="term" value="F:hydrolase activity"/>
    <property type="evidence" value="ECO:0007669"/>
    <property type="project" value="UniProtKB-KW"/>
</dbReference>
<keyword evidence="4" id="KW-0067">ATP-binding</keyword>
<dbReference type="SUPFAM" id="SSF52540">
    <property type="entry name" value="P-loop containing nucleoside triphosphate hydrolases"/>
    <property type="match status" value="1"/>
</dbReference>
<feature type="domain" description="Helicase C-terminal" evidence="6">
    <location>
        <begin position="130"/>
        <end position="318"/>
    </location>
</feature>
<dbReference type="PANTHER" id="PTHR12131:SF1">
    <property type="entry name" value="ATP-DEPENDENT RNA HELICASE SUPV3L1, MITOCHONDRIAL-RELATED"/>
    <property type="match status" value="1"/>
</dbReference>
<dbReference type="CDD" id="cd18795">
    <property type="entry name" value="SF2_C_Ski2"/>
    <property type="match status" value="1"/>
</dbReference>
<dbReference type="GO" id="GO:0055087">
    <property type="term" value="C:Ski complex"/>
    <property type="evidence" value="ECO:0007669"/>
    <property type="project" value="TreeGrafter"/>
</dbReference>
<dbReference type="SMART" id="SM00490">
    <property type="entry name" value="HELICc"/>
    <property type="match status" value="1"/>
</dbReference>
<evidence type="ECO:0000256" key="4">
    <source>
        <dbReference type="ARBA" id="ARBA00022840"/>
    </source>
</evidence>